<dbReference type="PANTHER" id="PTHR38563:SF1">
    <property type="entry name" value="FL(2)D-ASSOCIATED COMPLEX COMPONENT"/>
    <property type="match status" value="1"/>
</dbReference>
<dbReference type="STRING" id="568069.A0A1J1IY77"/>
<feature type="coiled-coil region" evidence="1">
    <location>
        <begin position="776"/>
        <end position="803"/>
    </location>
</feature>
<feature type="compositionally biased region" description="Polar residues" evidence="2">
    <location>
        <begin position="413"/>
        <end position="423"/>
    </location>
</feature>
<sequence length="936" mass="107909">MDVKKKIRKVAPPSSSSSSDSDSSSSSSSEEARRKQKRRNIRKQQRETSSSSEEETVKKSHKQHSHKKSSARKHSHAAKIRVKMVQGSGKKASRSMSPATRAAHKQHLKAKLAAKKAKLEQLEEHEGRSRRDVKKDRTPDHRISSPTTRIRVSVPNNRAVKERSLVKGLKDSPSSNRRHREPAGEKERAEILARCQERQRERERLRRIQEEEERYKHAMSRSSERPRILPTSEKHHLARSRSRSRGKIPIRERLDKDYEYHRSISREHEDYQIIRPIVRDPIVTSYARERPTLRDEPERSFDYRTDDRRMASHDFQSHPSRSSFPEDRGERHHRPSNWETNEREIEPRGNRMYESREWESAAHSKRIPEEPYKDHRDRSSSSYNDQQHDKWTKEKEPKEWTRSWKDPTMNVHHGTSSSAQSTMPHPRRWPSSSHSEVWRPRGVHPSSHKLDNSSPSSGPPFKPRYPGPGSTPHFGFKRFPFKRFPNQYSKINYPSKPMIPNAQATSSSSSSIVKMSIKTSDNSSDSPMKNEIDHLPLTPGKIVEATESGEITTEPEEDKVEADTTFSGNIETQSQEECEGNLSEFSDVDDEILNREEIDDVPSRTIDGRASSSHLSLRQPSNAHVNNRIFSPFSSDYYCIYGLLPRNTEDDERRELARGAVAELNTTNEGQNGDQNAMKIISKIHANKELKKEMDLDFEEISDGELEEESRIKGLGDALGVDWASLAKETQRPIKQEHDGLMDSTKSRWTSHRILWDIGVSAKLAGEDFARKVLTEARYELRKEKQERKLKLEQLKVDEVKSDLMNGDVKVEASECDEVKIKIEPKEETTDEHVKSEIKAVDESEDDFELDDDVLIHPLAQMQILMRKLQKKRKNLILLSTGKYGRALSARKDLKIRRQLCNLPSSDFKIDRSCIVNSEISKNVEGIYREVIGEVS</sequence>
<dbReference type="GO" id="GO:0036396">
    <property type="term" value="C:RNA N6-methyladenosine methyltransferase complex"/>
    <property type="evidence" value="ECO:0007669"/>
    <property type="project" value="InterPro"/>
</dbReference>
<evidence type="ECO:0000256" key="1">
    <source>
        <dbReference type="SAM" id="Coils"/>
    </source>
</evidence>
<feature type="compositionally biased region" description="Basic and acidic residues" evidence="2">
    <location>
        <begin position="288"/>
        <end position="316"/>
    </location>
</feature>
<feature type="compositionally biased region" description="Basic and acidic residues" evidence="2">
    <location>
        <begin position="159"/>
        <end position="170"/>
    </location>
</feature>
<dbReference type="OrthoDB" id="6022762at2759"/>
<feature type="region of interest" description="Disordered" evidence="2">
    <location>
        <begin position="1"/>
        <end position="251"/>
    </location>
</feature>
<evidence type="ECO:0000313" key="3">
    <source>
        <dbReference type="EMBL" id="CRL04094.1"/>
    </source>
</evidence>
<evidence type="ECO:0000256" key="2">
    <source>
        <dbReference type="SAM" id="MobiDB-lite"/>
    </source>
</evidence>
<protein>
    <submittedName>
        <fullName evidence="3">CLUMA_CG017207, isoform A</fullName>
    </submittedName>
</protein>
<proteinExistence type="predicted"/>
<organism evidence="3 4">
    <name type="scientific">Clunio marinus</name>
    <dbReference type="NCBI Taxonomy" id="568069"/>
    <lineage>
        <taxon>Eukaryota</taxon>
        <taxon>Metazoa</taxon>
        <taxon>Ecdysozoa</taxon>
        <taxon>Arthropoda</taxon>
        <taxon>Hexapoda</taxon>
        <taxon>Insecta</taxon>
        <taxon>Pterygota</taxon>
        <taxon>Neoptera</taxon>
        <taxon>Endopterygota</taxon>
        <taxon>Diptera</taxon>
        <taxon>Nematocera</taxon>
        <taxon>Chironomoidea</taxon>
        <taxon>Chironomidae</taxon>
        <taxon>Clunio</taxon>
    </lineage>
</organism>
<feature type="compositionally biased region" description="Basic residues" evidence="2">
    <location>
        <begin position="236"/>
        <end position="248"/>
    </location>
</feature>
<feature type="compositionally biased region" description="Basic residues" evidence="2">
    <location>
        <begin position="59"/>
        <end position="82"/>
    </location>
</feature>
<feature type="compositionally biased region" description="Low complexity" evidence="2">
    <location>
        <begin position="505"/>
        <end position="520"/>
    </location>
</feature>
<feature type="compositionally biased region" description="Polar residues" evidence="2">
    <location>
        <begin position="144"/>
        <end position="156"/>
    </location>
</feature>
<name>A0A1J1IY77_9DIPT</name>
<feature type="region of interest" description="Disordered" evidence="2">
    <location>
        <begin position="288"/>
        <end position="478"/>
    </location>
</feature>
<dbReference type="InterPro" id="IPR040427">
    <property type="entry name" value="Flacc"/>
</dbReference>
<feature type="compositionally biased region" description="Basic and acidic residues" evidence="2">
    <location>
        <begin position="340"/>
        <end position="379"/>
    </location>
</feature>
<dbReference type="Proteomes" id="UP000183832">
    <property type="component" value="Unassembled WGS sequence"/>
</dbReference>
<feature type="compositionally biased region" description="Basic residues" evidence="2">
    <location>
        <begin position="102"/>
        <end position="116"/>
    </location>
</feature>
<feature type="compositionally biased region" description="Basic and acidic residues" evidence="2">
    <location>
        <begin position="117"/>
        <end position="143"/>
    </location>
</feature>
<reference evidence="3 4" key="1">
    <citation type="submission" date="2015-04" db="EMBL/GenBank/DDBJ databases">
        <authorList>
            <person name="Syromyatnikov M.Y."/>
            <person name="Popov V.N."/>
        </authorList>
    </citation>
    <scope>NUCLEOTIDE SEQUENCE [LARGE SCALE GENOMIC DNA]</scope>
</reference>
<feature type="compositionally biased region" description="Basic residues" evidence="2">
    <location>
        <begin position="34"/>
        <end position="43"/>
    </location>
</feature>
<feature type="region of interest" description="Disordered" evidence="2">
    <location>
        <begin position="492"/>
        <end position="534"/>
    </location>
</feature>
<accession>A0A1J1IY77</accession>
<evidence type="ECO:0000313" key="4">
    <source>
        <dbReference type="Proteomes" id="UP000183832"/>
    </source>
</evidence>
<dbReference type="PANTHER" id="PTHR38563">
    <property type="entry name" value="FL(2)D-ASSOCIATED COMPLEX COMPONENT"/>
    <property type="match status" value="1"/>
</dbReference>
<feature type="compositionally biased region" description="Basic and acidic residues" evidence="2">
    <location>
        <begin position="386"/>
        <end position="405"/>
    </location>
</feature>
<dbReference type="GO" id="GO:0016556">
    <property type="term" value="P:mRNA modification"/>
    <property type="evidence" value="ECO:0007669"/>
    <property type="project" value="InterPro"/>
</dbReference>
<keyword evidence="1" id="KW-0175">Coiled coil</keyword>
<feature type="compositionally biased region" description="Low complexity" evidence="2">
    <location>
        <begin position="14"/>
        <end position="29"/>
    </location>
</feature>
<dbReference type="AlphaFoldDB" id="A0A1J1IY77"/>
<keyword evidence="4" id="KW-1185">Reference proteome</keyword>
<feature type="compositionally biased region" description="Basic and acidic residues" evidence="2">
    <location>
        <begin position="181"/>
        <end position="235"/>
    </location>
</feature>
<gene>
    <name evidence="3" type="ORF">CLUMA_CG017207</name>
</gene>
<dbReference type="EMBL" id="CVRI01000061">
    <property type="protein sequence ID" value="CRL04094.1"/>
    <property type="molecule type" value="Genomic_DNA"/>
</dbReference>
<feature type="compositionally biased region" description="Pro residues" evidence="2">
    <location>
        <begin position="457"/>
        <end position="466"/>
    </location>
</feature>